<accession>A0ABQ8CRE9</accession>
<keyword evidence="11 17" id="KW-0472">Membrane</keyword>
<feature type="region of interest" description="Disordered" evidence="16">
    <location>
        <begin position="1"/>
        <end position="108"/>
    </location>
</feature>
<evidence type="ECO:0000256" key="8">
    <source>
        <dbReference type="ARBA" id="ARBA00022777"/>
    </source>
</evidence>
<evidence type="ECO:0000256" key="4">
    <source>
        <dbReference type="ARBA" id="ARBA00022679"/>
    </source>
</evidence>
<feature type="transmembrane region" description="Helical" evidence="17">
    <location>
        <begin position="636"/>
        <end position="657"/>
    </location>
</feature>
<keyword evidence="20" id="KW-1185">Reference proteome</keyword>
<evidence type="ECO:0000256" key="11">
    <source>
        <dbReference type="ARBA" id="ARBA00023136"/>
    </source>
</evidence>
<feature type="domain" description="Protein kinase" evidence="18">
    <location>
        <begin position="1324"/>
        <end position="1599"/>
    </location>
</feature>
<dbReference type="SUPFAM" id="SSF56112">
    <property type="entry name" value="Protein kinase-like (PK-like)"/>
    <property type="match status" value="2"/>
</dbReference>
<dbReference type="InterPro" id="IPR032872">
    <property type="entry name" value="WAK_assoc_C"/>
</dbReference>
<keyword evidence="12" id="KW-0325">Glycoprotein</keyword>
<comment type="catalytic activity">
    <reaction evidence="13">
        <text>L-threonyl-[protein] + ATP = O-phospho-L-threonyl-[protein] + ADP + H(+)</text>
        <dbReference type="Rhea" id="RHEA:46608"/>
        <dbReference type="Rhea" id="RHEA-COMP:11060"/>
        <dbReference type="Rhea" id="RHEA-COMP:11605"/>
        <dbReference type="ChEBI" id="CHEBI:15378"/>
        <dbReference type="ChEBI" id="CHEBI:30013"/>
        <dbReference type="ChEBI" id="CHEBI:30616"/>
        <dbReference type="ChEBI" id="CHEBI:61977"/>
        <dbReference type="ChEBI" id="CHEBI:456216"/>
        <dbReference type="EC" id="2.7.11.1"/>
    </reaction>
</comment>
<feature type="domain" description="Protein kinase" evidence="18">
    <location>
        <begin position="737"/>
        <end position="998"/>
    </location>
</feature>
<feature type="compositionally biased region" description="Basic and acidic residues" evidence="16">
    <location>
        <begin position="1"/>
        <end position="22"/>
    </location>
</feature>
<dbReference type="InterPro" id="IPR000719">
    <property type="entry name" value="Prot_kinase_dom"/>
</dbReference>
<dbReference type="InterPro" id="IPR011009">
    <property type="entry name" value="Kinase-like_dom_sf"/>
</dbReference>
<comment type="subcellular location">
    <subcellularLocation>
        <location evidence="1">Membrane</location>
        <topology evidence="1">Single-pass type I membrane protein</topology>
    </subcellularLocation>
</comment>
<evidence type="ECO:0000259" key="18">
    <source>
        <dbReference type="PROSITE" id="PS50011"/>
    </source>
</evidence>
<comment type="caution">
    <text evidence="19">The sequence shown here is derived from an EMBL/GenBank/DDBJ whole genome shotgun (WGS) entry which is preliminary data.</text>
</comment>
<dbReference type="Pfam" id="PF07714">
    <property type="entry name" value="PK_Tyr_Ser-Thr"/>
    <property type="match status" value="2"/>
</dbReference>
<feature type="region of interest" description="Disordered" evidence="16">
    <location>
        <begin position="678"/>
        <end position="703"/>
    </location>
</feature>
<feature type="compositionally biased region" description="Basic and acidic residues" evidence="16">
    <location>
        <begin position="59"/>
        <end position="73"/>
    </location>
</feature>
<feature type="non-terminal residue" evidence="19">
    <location>
        <position position="1639"/>
    </location>
</feature>
<feature type="compositionally biased region" description="Basic residues" evidence="16">
    <location>
        <begin position="304"/>
        <end position="320"/>
    </location>
</feature>
<feature type="region of interest" description="Disordered" evidence="16">
    <location>
        <begin position="1023"/>
        <end position="1043"/>
    </location>
</feature>
<evidence type="ECO:0000256" key="13">
    <source>
        <dbReference type="ARBA" id="ARBA00047899"/>
    </source>
</evidence>
<dbReference type="InterPro" id="IPR017441">
    <property type="entry name" value="Protein_kinase_ATP_BS"/>
</dbReference>
<dbReference type="InterPro" id="IPR008271">
    <property type="entry name" value="Ser/Thr_kinase_AS"/>
</dbReference>
<keyword evidence="10 17" id="KW-1133">Transmembrane helix</keyword>
<dbReference type="InterPro" id="IPR001245">
    <property type="entry name" value="Ser-Thr/Tyr_kinase_cat_dom"/>
</dbReference>
<keyword evidence="7 15" id="KW-0547">Nucleotide-binding</keyword>
<dbReference type="InterPro" id="IPR025287">
    <property type="entry name" value="WAK_GUB"/>
</dbReference>
<gene>
    <name evidence="19" type="ORF">HID58_027304</name>
</gene>
<evidence type="ECO:0000256" key="15">
    <source>
        <dbReference type="PROSITE-ProRule" id="PRU10141"/>
    </source>
</evidence>
<evidence type="ECO:0000256" key="5">
    <source>
        <dbReference type="ARBA" id="ARBA00022692"/>
    </source>
</evidence>
<evidence type="ECO:0000256" key="9">
    <source>
        <dbReference type="ARBA" id="ARBA00022840"/>
    </source>
</evidence>
<feature type="binding site" evidence="15">
    <location>
        <position position="1352"/>
    </location>
    <ligand>
        <name>ATP</name>
        <dbReference type="ChEBI" id="CHEBI:30616"/>
    </ligand>
</feature>
<feature type="compositionally biased region" description="Basic and acidic residues" evidence="16">
    <location>
        <begin position="237"/>
        <end position="251"/>
    </location>
</feature>
<dbReference type="Gene3D" id="3.30.200.20">
    <property type="entry name" value="Phosphorylase Kinase, domain 1"/>
    <property type="match status" value="2"/>
</dbReference>
<keyword evidence="3" id="KW-0723">Serine/threonine-protein kinase</keyword>
<dbReference type="EC" id="2.7.11.1" evidence="2"/>
<reference evidence="19 20" key="1">
    <citation type="submission" date="2021-05" db="EMBL/GenBank/DDBJ databases">
        <title>Genome Assembly of Synthetic Allotetraploid Brassica napus Reveals Homoeologous Exchanges between Subgenomes.</title>
        <authorList>
            <person name="Davis J.T."/>
        </authorList>
    </citation>
    <scope>NUCLEOTIDE SEQUENCE [LARGE SCALE GENOMIC DNA]</scope>
    <source>
        <strain evidence="20">cv. Da-Ae</strain>
        <tissue evidence="19">Seedling</tissue>
    </source>
</reference>
<evidence type="ECO:0000256" key="7">
    <source>
        <dbReference type="ARBA" id="ARBA00022741"/>
    </source>
</evidence>
<proteinExistence type="predicted"/>
<organism evidence="19 20">
    <name type="scientific">Brassica napus</name>
    <name type="common">Rape</name>
    <dbReference type="NCBI Taxonomy" id="3708"/>
    <lineage>
        <taxon>Eukaryota</taxon>
        <taxon>Viridiplantae</taxon>
        <taxon>Streptophyta</taxon>
        <taxon>Embryophyta</taxon>
        <taxon>Tracheophyta</taxon>
        <taxon>Spermatophyta</taxon>
        <taxon>Magnoliopsida</taxon>
        <taxon>eudicotyledons</taxon>
        <taxon>Gunneridae</taxon>
        <taxon>Pentapetalae</taxon>
        <taxon>rosids</taxon>
        <taxon>malvids</taxon>
        <taxon>Brassicales</taxon>
        <taxon>Brassicaceae</taxon>
        <taxon>Brassiceae</taxon>
        <taxon>Brassica</taxon>
    </lineage>
</organism>
<feature type="transmembrane region" description="Helical" evidence="17">
    <location>
        <begin position="1232"/>
        <end position="1256"/>
    </location>
</feature>
<dbReference type="EMBL" id="JAGKQM010000007">
    <property type="protein sequence ID" value="KAH0919644.1"/>
    <property type="molecule type" value="Genomic_DNA"/>
</dbReference>
<dbReference type="PANTHER" id="PTHR46008:SF21">
    <property type="entry name" value="PROTEIN KINASE DOMAIN-CONTAINING PROTEIN"/>
    <property type="match status" value="1"/>
</dbReference>
<evidence type="ECO:0000256" key="10">
    <source>
        <dbReference type="ARBA" id="ARBA00022989"/>
    </source>
</evidence>
<evidence type="ECO:0000256" key="14">
    <source>
        <dbReference type="ARBA" id="ARBA00048679"/>
    </source>
</evidence>
<feature type="binding site" evidence="15">
    <location>
        <position position="765"/>
    </location>
    <ligand>
        <name>ATP</name>
        <dbReference type="ChEBI" id="CHEBI:30616"/>
    </ligand>
</feature>
<dbReference type="PROSITE" id="PS00107">
    <property type="entry name" value="PROTEIN_KINASE_ATP"/>
    <property type="match status" value="2"/>
</dbReference>
<evidence type="ECO:0000256" key="17">
    <source>
        <dbReference type="SAM" id="Phobius"/>
    </source>
</evidence>
<dbReference type="PROSITE" id="PS50011">
    <property type="entry name" value="PROTEIN_KINASE_DOM"/>
    <property type="match status" value="2"/>
</dbReference>
<keyword evidence="4" id="KW-0808">Transferase</keyword>
<evidence type="ECO:0000256" key="3">
    <source>
        <dbReference type="ARBA" id="ARBA00022527"/>
    </source>
</evidence>
<feature type="region of interest" description="Disordered" evidence="16">
    <location>
        <begin position="1618"/>
        <end position="1639"/>
    </location>
</feature>
<keyword evidence="8" id="KW-0418">Kinase</keyword>
<feature type="compositionally biased region" description="Basic residues" evidence="16">
    <location>
        <begin position="279"/>
        <end position="288"/>
    </location>
</feature>
<dbReference type="SMART" id="SM00220">
    <property type="entry name" value="S_TKc"/>
    <property type="match status" value="2"/>
</dbReference>
<evidence type="ECO:0000256" key="2">
    <source>
        <dbReference type="ARBA" id="ARBA00012513"/>
    </source>
</evidence>
<keyword evidence="9 15" id="KW-0067">ATP-binding</keyword>
<dbReference type="Pfam" id="PF14380">
    <property type="entry name" value="WAK_assoc"/>
    <property type="match status" value="2"/>
</dbReference>
<keyword evidence="6" id="KW-0732">Signal</keyword>
<evidence type="ECO:0000313" key="19">
    <source>
        <dbReference type="EMBL" id="KAH0919644.1"/>
    </source>
</evidence>
<feature type="region of interest" description="Disordered" evidence="16">
    <location>
        <begin position="213"/>
        <end position="363"/>
    </location>
</feature>
<comment type="catalytic activity">
    <reaction evidence="14">
        <text>L-seryl-[protein] + ATP = O-phospho-L-seryl-[protein] + ADP + H(+)</text>
        <dbReference type="Rhea" id="RHEA:17989"/>
        <dbReference type="Rhea" id="RHEA-COMP:9863"/>
        <dbReference type="Rhea" id="RHEA-COMP:11604"/>
        <dbReference type="ChEBI" id="CHEBI:15378"/>
        <dbReference type="ChEBI" id="CHEBI:29999"/>
        <dbReference type="ChEBI" id="CHEBI:30616"/>
        <dbReference type="ChEBI" id="CHEBI:83421"/>
        <dbReference type="ChEBI" id="CHEBI:456216"/>
        <dbReference type="EC" id="2.7.11.1"/>
    </reaction>
</comment>
<evidence type="ECO:0000256" key="16">
    <source>
        <dbReference type="SAM" id="MobiDB-lite"/>
    </source>
</evidence>
<sequence length="1639" mass="181665">MESEALKTKTEPSRHPPNREGQSRPLSRYNGGNKSLEVPTRDRAPSHYSRSRSYQRQEWLPKDKYHRDSYSREHARHGQTTHQYSRERLENFRGVSHSTVSTNKRSNRDLVRYGSEEFPIQDGRLPIQEDKASSYGYQQSLERGIPRDTTDDRVPQKALEAARDELESVMNQYTNCADPIESAARKERIRQAELKGQLEESAAQIARAALARTNAVESPPSPPTKSQERVPASQRLGQRDQDTEIEKDFSQERLPISSRLGPVGNDMFPSEEIAPAPAQKRKPGRPPGKRTIASSPGLLPGASSRKRKVQQVRTPNCRRKLQVDADKASKARAVTKKGGTSRNRGAQEDSGAPGQAEDGRGRVGVGRRYNEELDKPEICNGDGAVWARNEKEKEDDALELHSLCSQPFPCGNQSGLLYPFWISGREDCGHPDFKVDCNRGFAELSISSVKYRILEANYDSRIIRLARSDFIGNLCPTNPLNMPFNQSVLPLAPTTQLLRIYYDCHQDFSQYVPNYIGALACGDGDDDDDDDDDGGKRYYYVTSNQSSPLLQRIRNVFNSFRVFCDKNVTIPASGPALNTLELNSSTDNLKKALEEGFELGLHQDCSTCLASGGACGFNRSLTAFTCYNSNRTRNKGIGIASVLVLLILVAGCALCLIRRRKIQASQYTSKDLSITSNSNKEASSHLTPKTISSHPTPKAISSHSNHALIPPISNITNASTYFGVQVFSYEELEEATENFSRELGDGGFGTVYYGVLKDGRAVAFKNEIDILKTMKHPNLVILYGCTSRHSSELLRVYEYISNGTLADHLHGDRAETRPLCWPIRLKIAIETASALSFLHKSGIIHRDVKTTNILLDENSTVKVADFGLSRLFSTDQTHVSTMPQGTPGYVDPEYYQCYRLNEKSDVYSFGVVLTELISSKEAVDITRHRHDVNLANMAVSKIQNNAVHELVDPSLGFEKDPEVKRMMVSVAELAFRCLQQEREARPSMDEIMETLKGIKGEKCRKLPDVVDIVVSRGDDVGLLRHSDPPPVSPDADMCNSSSDTAAPDDKLHRLCSQPFSCGDQTGLLYPFWIAGREDCGHPEFKVNCSGGFAELSISSVKYRILEANYDSRIIRLARSDYIGDLCPTDTSDMPFNQSVLPLSPSSELLTIYYHCSQDFSHIPASGPALNTLQLTSSTDNLKKALEEGFELGLNQDCSICLTSGGACGCNRSSSGFICYNIEKANNRLSTGATLGIGIASVLVLLFLTAGCALCLIRRRKIQAAQYTNKDLPITSYSSKDASSHPTPKTISSHALIPSISNITNASTYFGVQVFSYEELEEATENFSRELGNGGFGTVYYGVLKDGRAVAVKRLYEKSIQRVEQFKNEIDILKSLKHTNLVILYGCTSRHSAELLLVYEYISNGTLADHLHGDRAEARPICWPVRLNIAIETASALSFLHKSGIIHRDVKTTNILLDENSTVKVADFGLSRLFSTDQTHVSTMPQGTPGYVDPEYYQCYRLNEKSDVYSFGVVLTELISSKKAVDITRKRHDVNLATMAVSKIQNNAVHELVDPSLGFDKDPNVKRMMISVAELAFRCLQHERENRPLMDEIVEILKGIKGEKGGKLPDVVDIGLLRLSDPPPVSPDTDKCTSSSDTAA</sequence>
<dbReference type="PROSITE" id="PS00108">
    <property type="entry name" value="PROTEIN_KINASE_ST"/>
    <property type="match status" value="2"/>
</dbReference>
<evidence type="ECO:0000256" key="12">
    <source>
        <dbReference type="ARBA" id="ARBA00023180"/>
    </source>
</evidence>
<dbReference type="PANTHER" id="PTHR46008">
    <property type="entry name" value="LEAF RUST 10 DISEASE-RESISTANCE LOCUS RECEPTOR-LIKE PROTEIN KINASE-LIKE 1.4"/>
    <property type="match status" value="1"/>
</dbReference>
<evidence type="ECO:0000313" key="20">
    <source>
        <dbReference type="Proteomes" id="UP000824890"/>
    </source>
</evidence>
<dbReference type="Pfam" id="PF13947">
    <property type="entry name" value="GUB_WAK_bind"/>
    <property type="match status" value="2"/>
</dbReference>
<keyword evidence="5 17" id="KW-0812">Transmembrane</keyword>
<dbReference type="Proteomes" id="UP000824890">
    <property type="component" value="Unassembled WGS sequence"/>
</dbReference>
<protein>
    <recommendedName>
        <fullName evidence="2">non-specific serine/threonine protein kinase</fullName>
        <ecNumber evidence="2">2.7.11.1</ecNumber>
    </recommendedName>
</protein>
<name>A0ABQ8CRE9_BRANA</name>
<evidence type="ECO:0000256" key="1">
    <source>
        <dbReference type="ARBA" id="ARBA00004479"/>
    </source>
</evidence>
<dbReference type="Gene3D" id="1.10.510.10">
    <property type="entry name" value="Transferase(Phosphotransferase) domain 1"/>
    <property type="match status" value="2"/>
</dbReference>
<evidence type="ECO:0000256" key="6">
    <source>
        <dbReference type="ARBA" id="ARBA00022729"/>
    </source>
</evidence>